<gene>
    <name evidence="7" type="ORF">VNO77_04267</name>
</gene>
<evidence type="ECO:0000256" key="4">
    <source>
        <dbReference type="ARBA" id="ARBA00022989"/>
    </source>
</evidence>
<dbReference type="EMBL" id="JAYMYQ010000001">
    <property type="protein sequence ID" value="KAK7362163.1"/>
    <property type="molecule type" value="Genomic_DNA"/>
</dbReference>
<dbReference type="GO" id="GO:0022857">
    <property type="term" value="F:transmembrane transporter activity"/>
    <property type="evidence" value="ECO:0007669"/>
    <property type="project" value="InterPro"/>
</dbReference>
<dbReference type="Pfam" id="PF00854">
    <property type="entry name" value="PTR2"/>
    <property type="match status" value="1"/>
</dbReference>
<evidence type="ECO:0000256" key="3">
    <source>
        <dbReference type="ARBA" id="ARBA00022692"/>
    </source>
</evidence>
<protein>
    <recommendedName>
        <fullName evidence="9">Solute carrier family 15 member 2</fullName>
    </recommendedName>
</protein>
<accession>A0AAN9RD07</accession>
<evidence type="ECO:0008006" key="9">
    <source>
        <dbReference type="Google" id="ProtNLM"/>
    </source>
</evidence>
<feature type="transmembrane region" description="Helical" evidence="6">
    <location>
        <begin position="113"/>
        <end position="136"/>
    </location>
</feature>
<dbReference type="SUPFAM" id="SSF103473">
    <property type="entry name" value="MFS general substrate transporter"/>
    <property type="match status" value="1"/>
</dbReference>
<evidence type="ECO:0000256" key="2">
    <source>
        <dbReference type="ARBA" id="ARBA00005982"/>
    </source>
</evidence>
<dbReference type="AlphaFoldDB" id="A0AAN9RD07"/>
<organism evidence="7 8">
    <name type="scientific">Canavalia gladiata</name>
    <name type="common">Sword bean</name>
    <name type="synonym">Dolichos gladiatus</name>
    <dbReference type="NCBI Taxonomy" id="3824"/>
    <lineage>
        <taxon>Eukaryota</taxon>
        <taxon>Viridiplantae</taxon>
        <taxon>Streptophyta</taxon>
        <taxon>Embryophyta</taxon>
        <taxon>Tracheophyta</taxon>
        <taxon>Spermatophyta</taxon>
        <taxon>Magnoliopsida</taxon>
        <taxon>eudicotyledons</taxon>
        <taxon>Gunneridae</taxon>
        <taxon>Pentapetalae</taxon>
        <taxon>rosids</taxon>
        <taxon>fabids</taxon>
        <taxon>Fabales</taxon>
        <taxon>Fabaceae</taxon>
        <taxon>Papilionoideae</taxon>
        <taxon>50 kb inversion clade</taxon>
        <taxon>NPAAA clade</taxon>
        <taxon>indigoferoid/millettioid clade</taxon>
        <taxon>Phaseoleae</taxon>
        <taxon>Canavalia</taxon>
    </lineage>
</organism>
<feature type="transmembrane region" description="Helical" evidence="6">
    <location>
        <begin position="208"/>
        <end position="227"/>
    </location>
</feature>
<dbReference type="Proteomes" id="UP001367508">
    <property type="component" value="Unassembled WGS sequence"/>
</dbReference>
<name>A0AAN9RD07_CANGL</name>
<reference evidence="7 8" key="1">
    <citation type="submission" date="2024-01" db="EMBL/GenBank/DDBJ databases">
        <title>The genomes of 5 underutilized Papilionoideae crops provide insights into root nodulation and disease resistanc.</title>
        <authorList>
            <person name="Jiang F."/>
        </authorList>
    </citation>
    <scope>NUCLEOTIDE SEQUENCE [LARGE SCALE GENOMIC DNA]</scope>
    <source>
        <strain evidence="7">LVBAO_FW01</strain>
        <tissue evidence="7">Leaves</tissue>
    </source>
</reference>
<feature type="transmembrane region" description="Helical" evidence="6">
    <location>
        <begin position="512"/>
        <end position="539"/>
    </location>
</feature>
<feature type="transmembrane region" description="Helical" evidence="6">
    <location>
        <begin position="476"/>
        <end position="500"/>
    </location>
</feature>
<keyword evidence="4 6" id="KW-1133">Transmembrane helix</keyword>
<dbReference type="PANTHER" id="PTHR11654">
    <property type="entry name" value="OLIGOPEPTIDE TRANSPORTER-RELATED"/>
    <property type="match status" value="1"/>
</dbReference>
<dbReference type="CDD" id="cd17416">
    <property type="entry name" value="MFS_NPF1_2"/>
    <property type="match status" value="1"/>
</dbReference>
<keyword evidence="3 6" id="KW-0812">Transmembrane</keyword>
<evidence type="ECO:0000256" key="6">
    <source>
        <dbReference type="SAM" id="Phobius"/>
    </source>
</evidence>
<feature type="transmembrane region" description="Helical" evidence="6">
    <location>
        <begin position="393"/>
        <end position="413"/>
    </location>
</feature>
<evidence type="ECO:0000256" key="5">
    <source>
        <dbReference type="ARBA" id="ARBA00023136"/>
    </source>
</evidence>
<feature type="transmembrane region" description="Helical" evidence="6">
    <location>
        <begin position="434"/>
        <end position="456"/>
    </location>
</feature>
<dbReference type="GO" id="GO:0016020">
    <property type="term" value="C:membrane"/>
    <property type="evidence" value="ECO:0007669"/>
    <property type="project" value="UniProtKB-SubCell"/>
</dbReference>
<feature type="transmembrane region" description="Helical" evidence="6">
    <location>
        <begin position="156"/>
        <end position="174"/>
    </location>
</feature>
<evidence type="ECO:0000313" key="7">
    <source>
        <dbReference type="EMBL" id="KAK7362163.1"/>
    </source>
</evidence>
<comment type="caution">
    <text evidence="7">The sequence shown here is derived from an EMBL/GenBank/DDBJ whole genome shotgun (WGS) entry which is preliminary data.</text>
</comment>
<evidence type="ECO:0000256" key="1">
    <source>
        <dbReference type="ARBA" id="ARBA00004141"/>
    </source>
</evidence>
<dbReference type="InterPro" id="IPR036259">
    <property type="entry name" value="MFS_trans_sf"/>
</dbReference>
<keyword evidence="8" id="KW-1185">Reference proteome</keyword>
<keyword evidence="5 6" id="KW-0472">Membrane</keyword>
<comment type="subcellular location">
    <subcellularLocation>
        <location evidence="1">Membrane</location>
        <topology evidence="1">Multi-pass membrane protein</topology>
    </subcellularLocation>
</comment>
<evidence type="ECO:0000313" key="8">
    <source>
        <dbReference type="Proteomes" id="UP001367508"/>
    </source>
</evidence>
<feature type="transmembrane region" description="Helical" evidence="6">
    <location>
        <begin position="233"/>
        <end position="253"/>
    </location>
</feature>
<dbReference type="InterPro" id="IPR000109">
    <property type="entry name" value="POT_fam"/>
</dbReference>
<comment type="similarity">
    <text evidence="2">Belongs to the major facilitator superfamily. Proton-dependent oligopeptide transporter (POT/PTR) (TC 2.A.17) family.</text>
</comment>
<proteinExistence type="inferred from homology"/>
<feature type="transmembrane region" description="Helical" evidence="6">
    <location>
        <begin position="83"/>
        <end position="106"/>
    </location>
</feature>
<dbReference type="Gene3D" id="1.20.1250.20">
    <property type="entry name" value="MFS general substrate transporter like domains"/>
    <property type="match status" value="1"/>
</dbReference>
<feature type="transmembrane region" description="Helical" evidence="6">
    <location>
        <begin position="559"/>
        <end position="579"/>
    </location>
</feature>
<sequence length="590" mass="65632">MGRLCSFFSSISLKRSAMPPLQKKLLDEESLIESEPKTHSRKPGWKAMPYILGNDTIERLATYGMQANFVVYLMRVYNMDQVYAANILNTWLAISNITPLIGAFFADAYLGKFLTIIIASFASLVGMVIVMLTAMMPQFHPEPCSIQHQQIGGCTGPTSFQLGVLLFGLFWLSMGTGGIRPCSIPFAVDQFDLTTAEGRQGSSKFYTLYYTTQTVVLLINQTLLVYIQDSVSWALGFALPSAFMLFAIMFFFAGTKVYAYVNPEGSNFSSIAKVLVAAQHKHHLHLPAEDTQGTFYDPPLHNDSEVQLPLSNEFRWLNKAAVVVENELDTNGSSKDPWRLCSIQQVEELKCLLKIMPIFITSIIVNIPLGQQSIFAVSQALKMDKHLGHNFEIHAGSINVIMLLSIGIFLPIYDQFIAPVLEKITKQERGLTTLQRIGVGHVCAVLSLIVSGIVEIKRREMAISFGASDGVAPMSVLWLAPQFMLLAGCHVFATVGYTEFFNKESPNGLKSIANALLCLNVSAASNLSSFMVNIIHSFTGNQDKPDWLDSDINKGKMENFYFVIAILGVLNMWYFIFCAHRYHYKGSMKS</sequence>